<sequence>MSFKCYVLFLQLPLLLWACGSDLAGTPSKSAEFGLSFFAPLAYTFPPNGVTAAAKQSIDEGIVNNLVKTDLNVAIGKGLTANQIYLYVPPTLNISFTPQAMEIEDGDECMTDGKYLARDGTVYYKCVNVSTLRARNVRAAPADPDPTTSTAEPTTEVSFFKQSTSGSMRVTIVKDRIFQD</sequence>
<dbReference type="InParanoid" id="G0PKA7"/>
<dbReference type="EMBL" id="GL380831">
    <property type="protein sequence ID" value="EGT31896.1"/>
    <property type="molecule type" value="Genomic_DNA"/>
</dbReference>
<feature type="chain" id="PRO_5003407100" description="Lipoprotein" evidence="1">
    <location>
        <begin position="25"/>
        <end position="180"/>
    </location>
</feature>
<feature type="signal peptide" evidence="1">
    <location>
        <begin position="1"/>
        <end position="24"/>
    </location>
</feature>
<evidence type="ECO:0000313" key="3">
    <source>
        <dbReference type="Proteomes" id="UP000008068"/>
    </source>
</evidence>
<dbReference type="AlphaFoldDB" id="G0PKA7"/>
<gene>
    <name evidence="2" type="ORF">CAEBREN_17222</name>
</gene>
<keyword evidence="1" id="KW-0732">Signal</keyword>
<accession>G0PKA7</accession>
<dbReference type="Proteomes" id="UP000008068">
    <property type="component" value="Unassembled WGS sequence"/>
</dbReference>
<name>G0PKA7_CAEBE</name>
<evidence type="ECO:0000256" key="1">
    <source>
        <dbReference type="SAM" id="SignalP"/>
    </source>
</evidence>
<reference evidence="3" key="1">
    <citation type="submission" date="2011-07" db="EMBL/GenBank/DDBJ databases">
        <authorList>
            <consortium name="Caenorhabditis brenneri Sequencing and Analysis Consortium"/>
            <person name="Wilson R.K."/>
        </authorList>
    </citation>
    <scope>NUCLEOTIDE SEQUENCE [LARGE SCALE GENOMIC DNA]</scope>
    <source>
        <strain evidence="3">PB2801</strain>
    </source>
</reference>
<evidence type="ECO:0000313" key="2">
    <source>
        <dbReference type="EMBL" id="EGT31896.1"/>
    </source>
</evidence>
<organism evidence="3">
    <name type="scientific">Caenorhabditis brenneri</name>
    <name type="common">Nematode worm</name>
    <dbReference type="NCBI Taxonomy" id="135651"/>
    <lineage>
        <taxon>Eukaryota</taxon>
        <taxon>Metazoa</taxon>
        <taxon>Ecdysozoa</taxon>
        <taxon>Nematoda</taxon>
        <taxon>Chromadorea</taxon>
        <taxon>Rhabditida</taxon>
        <taxon>Rhabditina</taxon>
        <taxon>Rhabditomorpha</taxon>
        <taxon>Rhabditoidea</taxon>
        <taxon>Rhabditidae</taxon>
        <taxon>Peloderinae</taxon>
        <taxon>Caenorhabditis</taxon>
    </lineage>
</organism>
<keyword evidence="3" id="KW-1185">Reference proteome</keyword>
<dbReference type="eggNOG" id="ENOG502THF5">
    <property type="taxonomic scope" value="Eukaryota"/>
</dbReference>
<proteinExistence type="predicted"/>
<protein>
    <recommendedName>
        <fullName evidence="4">Lipoprotein</fullName>
    </recommendedName>
</protein>
<dbReference type="HOGENOM" id="CLU_1497515_0_0_1"/>
<evidence type="ECO:0008006" key="4">
    <source>
        <dbReference type="Google" id="ProtNLM"/>
    </source>
</evidence>